<protein>
    <submittedName>
        <fullName evidence="2">Uncharacterized protein</fullName>
    </submittedName>
</protein>
<dbReference type="Proteomes" id="UP001054945">
    <property type="component" value="Unassembled WGS sequence"/>
</dbReference>
<evidence type="ECO:0000256" key="1">
    <source>
        <dbReference type="SAM" id="MobiDB-lite"/>
    </source>
</evidence>
<organism evidence="2 3">
    <name type="scientific">Caerostris extrusa</name>
    <name type="common">Bark spider</name>
    <name type="synonym">Caerostris bankana</name>
    <dbReference type="NCBI Taxonomy" id="172846"/>
    <lineage>
        <taxon>Eukaryota</taxon>
        <taxon>Metazoa</taxon>
        <taxon>Ecdysozoa</taxon>
        <taxon>Arthropoda</taxon>
        <taxon>Chelicerata</taxon>
        <taxon>Arachnida</taxon>
        <taxon>Araneae</taxon>
        <taxon>Araneomorphae</taxon>
        <taxon>Entelegynae</taxon>
        <taxon>Araneoidea</taxon>
        <taxon>Araneidae</taxon>
        <taxon>Caerostris</taxon>
    </lineage>
</organism>
<keyword evidence="3" id="KW-1185">Reference proteome</keyword>
<evidence type="ECO:0000313" key="3">
    <source>
        <dbReference type="Proteomes" id="UP001054945"/>
    </source>
</evidence>
<dbReference type="AlphaFoldDB" id="A0AAV4WAW3"/>
<accession>A0AAV4WAW3</accession>
<evidence type="ECO:0000313" key="2">
    <source>
        <dbReference type="EMBL" id="GIY79971.1"/>
    </source>
</evidence>
<name>A0AAV4WAW3_CAEEX</name>
<sequence length="140" mass="16356">MERTNRSLTVYINYREEHDQSLVKLKKSNNTYGMKILIRSYKGSKFHKTMGGRNKKKAHNLKLKTGKRQPPRQLNTASETQASANYRSASQLLPSQRSAIRNLFKKGLHAKSVSTRSYPLQRFEMFHCFGKYSRKFELLL</sequence>
<dbReference type="EMBL" id="BPLR01015949">
    <property type="protein sequence ID" value="GIY79971.1"/>
    <property type="molecule type" value="Genomic_DNA"/>
</dbReference>
<proteinExistence type="predicted"/>
<feature type="compositionally biased region" description="Polar residues" evidence="1">
    <location>
        <begin position="72"/>
        <end position="91"/>
    </location>
</feature>
<feature type="compositionally biased region" description="Basic residues" evidence="1">
    <location>
        <begin position="47"/>
        <end position="70"/>
    </location>
</feature>
<feature type="region of interest" description="Disordered" evidence="1">
    <location>
        <begin position="47"/>
        <end position="91"/>
    </location>
</feature>
<reference evidence="2 3" key="1">
    <citation type="submission" date="2021-06" db="EMBL/GenBank/DDBJ databases">
        <title>Caerostris extrusa draft genome.</title>
        <authorList>
            <person name="Kono N."/>
            <person name="Arakawa K."/>
        </authorList>
    </citation>
    <scope>NUCLEOTIDE SEQUENCE [LARGE SCALE GENOMIC DNA]</scope>
</reference>
<gene>
    <name evidence="2" type="ORF">CEXT_763371</name>
</gene>
<comment type="caution">
    <text evidence="2">The sequence shown here is derived from an EMBL/GenBank/DDBJ whole genome shotgun (WGS) entry which is preliminary data.</text>
</comment>